<dbReference type="HOGENOM" id="CLU_1185329_0_0_1"/>
<evidence type="ECO:0000313" key="1">
    <source>
        <dbReference type="EMBL" id="KGQ01278.1"/>
    </source>
</evidence>
<organism evidence="1 2">
    <name type="scientific">Paracoccidioides lutzii (strain ATCC MYA-826 / Pb01)</name>
    <name type="common">Paracoccidioides brasiliensis</name>
    <dbReference type="NCBI Taxonomy" id="502779"/>
    <lineage>
        <taxon>Eukaryota</taxon>
        <taxon>Fungi</taxon>
        <taxon>Dikarya</taxon>
        <taxon>Ascomycota</taxon>
        <taxon>Pezizomycotina</taxon>
        <taxon>Eurotiomycetes</taxon>
        <taxon>Eurotiomycetidae</taxon>
        <taxon>Onygenales</taxon>
        <taxon>Ajellomycetaceae</taxon>
        <taxon>Paracoccidioides</taxon>
    </lineage>
</organism>
<dbReference type="GeneID" id="26970833"/>
<name>A0A0A2V1B5_PARBA</name>
<dbReference type="VEuPathDB" id="FungiDB:PAAG_12049"/>
<dbReference type="OrthoDB" id="5400098at2759"/>
<protein>
    <submittedName>
        <fullName evidence="1">Uncharacterized protein</fullName>
    </submittedName>
</protein>
<dbReference type="RefSeq" id="XP_015702815.1">
    <property type="nucleotide sequence ID" value="XM_015847590.1"/>
</dbReference>
<sequence length="234" mass="26470">MREDFFSTIDTIEQLMGFPLGDELGIEDRKNVQFVFKERAWFARNLFRSSYCRTENQSEIYACLAQTMQDWASLGSLPEEPRKGRATSADSGIELTFDEIVDVDNFPTQCPGPQCLFCLGDDQLPLSGRTYSFLRPDHLRRHIQDCHFRCLDSNAPLWCSHPSCLEVRDVVEVVGPGWDEDCWIISTAGRIGIIQCAAVQETGSNMSGYRYADGSIKRVSLTLCMETVPMDRGD</sequence>
<evidence type="ECO:0000313" key="2">
    <source>
        <dbReference type="Proteomes" id="UP000002059"/>
    </source>
</evidence>
<accession>A0A0A2V1B5</accession>
<keyword evidence="2" id="KW-1185">Reference proteome</keyword>
<reference evidence="1 2" key="1">
    <citation type="journal article" date="2011" name="PLoS Genet.">
        <title>Comparative genomic analysis of human fungal pathogens causing paracoccidioidomycosis.</title>
        <authorList>
            <person name="Desjardins C.A."/>
            <person name="Champion M.D."/>
            <person name="Holder J.W."/>
            <person name="Muszewska A."/>
            <person name="Goldberg J."/>
            <person name="Bailao A.M."/>
            <person name="Brigido M.M."/>
            <person name="Ferreira M.E."/>
            <person name="Garcia A.M."/>
            <person name="Grynberg M."/>
            <person name="Gujja S."/>
            <person name="Heiman D.I."/>
            <person name="Henn M.R."/>
            <person name="Kodira C.D."/>
            <person name="Leon-Narvaez H."/>
            <person name="Longo L.V."/>
            <person name="Ma L.J."/>
            <person name="Malavazi I."/>
            <person name="Matsuo A.L."/>
            <person name="Morais F.V."/>
            <person name="Pereira M."/>
            <person name="Rodriguez-Brito S."/>
            <person name="Sakthikumar S."/>
            <person name="Salem-Izacc S.M."/>
            <person name="Sykes S.M."/>
            <person name="Teixeira M.M."/>
            <person name="Vallejo M.C."/>
            <person name="Walter M.E."/>
            <person name="Yandava C."/>
            <person name="Young S."/>
            <person name="Zeng Q."/>
            <person name="Zucker J."/>
            <person name="Felipe M.S."/>
            <person name="Goldman G.H."/>
            <person name="Haas B.J."/>
            <person name="McEwen J.G."/>
            <person name="Nino-Vega G."/>
            <person name="Puccia R."/>
            <person name="San-Blas G."/>
            <person name="Soares C.M."/>
            <person name="Birren B.W."/>
            <person name="Cuomo C.A."/>
        </authorList>
    </citation>
    <scope>NUCLEOTIDE SEQUENCE [LARGE SCALE GENOMIC DNA]</scope>
    <source>
        <strain evidence="2">ATCC MYA-826 / Pb01</strain>
    </source>
</reference>
<dbReference type="KEGG" id="pbl:PAAG_12049"/>
<proteinExistence type="predicted"/>
<dbReference type="Proteomes" id="UP000002059">
    <property type="component" value="Partially assembled WGS sequence"/>
</dbReference>
<dbReference type="EMBL" id="KN294005">
    <property type="protein sequence ID" value="KGQ01278.1"/>
    <property type="molecule type" value="Genomic_DNA"/>
</dbReference>
<dbReference type="AlphaFoldDB" id="A0A0A2V1B5"/>
<gene>
    <name evidence="1" type="ORF">PAAG_12049</name>
</gene>